<reference evidence="2 3" key="1">
    <citation type="submission" date="2024-02" db="EMBL/GenBank/DDBJ databases">
        <title>De novo assembly and annotation of 12 fungi associated with fruit tree decline syndrome in Ontario, Canada.</title>
        <authorList>
            <person name="Sulman M."/>
            <person name="Ellouze W."/>
            <person name="Ilyukhin E."/>
        </authorList>
    </citation>
    <scope>NUCLEOTIDE SEQUENCE [LARGE SCALE GENOMIC DNA]</scope>
    <source>
        <strain evidence="2 3">M169</strain>
    </source>
</reference>
<dbReference type="Pfam" id="PF25095">
    <property type="entry name" value="C2H2-zf_KIN17"/>
    <property type="match status" value="1"/>
</dbReference>
<gene>
    <name evidence="2" type="ORF">SLS63_002765</name>
</gene>
<name>A0ABR1PIK9_DIAER</name>
<feature type="domain" description="C2H2-type" evidence="1">
    <location>
        <begin position="30"/>
        <end position="52"/>
    </location>
</feature>
<sequence>MARDPPSSQHIHRPSKPTKFKGLGRLRLYCTACSKQYRDENAFKQHAQSESHVRNIDAISSNLGRIREQYSQQFLSTFLNLLRLNHGEKSVQANRFYQTYIANPHHIHLKDTRWGSLTRFAEWLGHEGLCRFEEKDDGVYIAWIDKSPAADRRAAALRESGLVFNLYIYASLSN</sequence>
<dbReference type="Gene3D" id="1.10.10.2030">
    <property type="entry name" value="DNA/RNA-binding protein Kin17, conserved domain"/>
    <property type="match status" value="1"/>
</dbReference>
<evidence type="ECO:0000259" key="1">
    <source>
        <dbReference type="PROSITE" id="PS00028"/>
    </source>
</evidence>
<evidence type="ECO:0000313" key="2">
    <source>
        <dbReference type="EMBL" id="KAK7737636.1"/>
    </source>
</evidence>
<dbReference type="PROSITE" id="PS00028">
    <property type="entry name" value="ZINC_FINGER_C2H2_1"/>
    <property type="match status" value="1"/>
</dbReference>
<dbReference type="InterPro" id="IPR036236">
    <property type="entry name" value="Znf_C2H2_sf"/>
</dbReference>
<comment type="caution">
    <text evidence="2">The sequence shown here is derived from an EMBL/GenBank/DDBJ whole genome shotgun (WGS) entry which is preliminary data.</text>
</comment>
<evidence type="ECO:0000313" key="3">
    <source>
        <dbReference type="Proteomes" id="UP001430848"/>
    </source>
</evidence>
<protein>
    <recommendedName>
        <fullName evidence="1">C2H2-type domain-containing protein</fullName>
    </recommendedName>
</protein>
<dbReference type="InterPro" id="IPR037321">
    <property type="entry name" value="KIN17-like"/>
</dbReference>
<dbReference type="Proteomes" id="UP001430848">
    <property type="component" value="Unassembled WGS sequence"/>
</dbReference>
<dbReference type="SUPFAM" id="SSF57667">
    <property type="entry name" value="beta-beta-alpha zinc fingers"/>
    <property type="match status" value="1"/>
</dbReference>
<keyword evidence="3" id="KW-1185">Reference proteome</keyword>
<dbReference type="PANTHER" id="PTHR12805:SF0">
    <property type="entry name" value="DNA_RNA-BINDING PROTEIN KIN17"/>
    <property type="match status" value="1"/>
</dbReference>
<dbReference type="Pfam" id="PF10357">
    <property type="entry name" value="WH_KIN17"/>
    <property type="match status" value="1"/>
</dbReference>
<dbReference type="PANTHER" id="PTHR12805">
    <property type="entry name" value="KIN17 KIN, ANTIGENIC DETERMINANT OF RECA PROTEIN HOMOLOG"/>
    <property type="match status" value="1"/>
</dbReference>
<dbReference type="SMART" id="SM01253">
    <property type="entry name" value="Kin17_mid"/>
    <property type="match status" value="1"/>
</dbReference>
<dbReference type="InterPro" id="IPR056767">
    <property type="entry name" value="C2H2-Znf_KIN17"/>
</dbReference>
<proteinExistence type="predicted"/>
<dbReference type="InterPro" id="IPR038254">
    <property type="entry name" value="KIN17_WH-like_sf"/>
</dbReference>
<dbReference type="InterPro" id="IPR013087">
    <property type="entry name" value="Znf_C2H2_type"/>
</dbReference>
<dbReference type="EMBL" id="JAKNSF020000007">
    <property type="protein sequence ID" value="KAK7737636.1"/>
    <property type="molecule type" value="Genomic_DNA"/>
</dbReference>
<accession>A0ABR1PIK9</accession>
<dbReference type="InterPro" id="IPR019447">
    <property type="entry name" value="DNA/RNA-bd_Kin17_WH-like_dom"/>
</dbReference>
<organism evidence="2 3">
    <name type="scientific">Diaporthe eres</name>
    <name type="common">Phomopsis oblonga</name>
    <dbReference type="NCBI Taxonomy" id="83184"/>
    <lineage>
        <taxon>Eukaryota</taxon>
        <taxon>Fungi</taxon>
        <taxon>Dikarya</taxon>
        <taxon>Ascomycota</taxon>
        <taxon>Pezizomycotina</taxon>
        <taxon>Sordariomycetes</taxon>
        <taxon>Sordariomycetidae</taxon>
        <taxon>Diaporthales</taxon>
        <taxon>Diaporthaceae</taxon>
        <taxon>Diaporthe</taxon>
        <taxon>Diaporthe eres species complex</taxon>
    </lineage>
</organism>